<feature type="compositionally biased region" description="Polar residues" evidence="4">
    <location>
        <begin position="64"/>
        <end position="82"/>
    </location>
</feature>
<dbReference type="SUPFAM" id="SSF48452">
    <property type="entry name" value="TPR-like"/>
    <property type="match status" value="2"/>
</dbReference>
<gene>
    <name evidence="5" type="ORF">FCM35_KLT06750</name>
</gene>
<dbReference type="PANTHER" id="PTHR45523">
    <property type="entry name" value="TETRATRICOPEPTIDE REPEAT (TPR)-CONTAINING PROTEIN-RELATED"/>
    <property type="match status" value="1"/>
</dbReference>
<evidence type="ECO:0000256" key="3">
    <source>
        <dbReference type="PROSITE-ProRule" id="PRU00339"/>
    </source>
</evidence>
<feature type="repeat" description="TPR" evidence="3">
    <location>
        <begin position="217"/>
        <end position="250"/>
    </location>
</feature>
<evidence type="ECO:0000256" key="4">
    <source>
        <dbReference type="SAM" id="MobiDB-lite"/>
    </source>
</evidence>
<dbReference type="PANTHER" id="PTHR45523:SF1">
    <property type="entry name" value="TETRATRICOPEPTIDE REPEAT (TPR)-CONTAINING PROTEIN"/>
    <property type="match status" value="1"/>
</dbReference>
<dbReference type="Pfam" id="PF13424">
    <property type="entry name" value="TPR_12"/>
    <property type="match status" value="1"/>
</dbReference>
<reference evidence="5" key="1">
    <citation type="submission" date="2020-01" db="EMBL/GenBank/DDBJ databases">
        <title>Genome sequence of Kobresia littledalei, the first chromosome-level genome in the family Cyperaceae.</title>
        <authorList>
            <person name="Qu G."/>
        </authorList>
    </citation>
    <scope>NUCLEOTIDE SEQUENCE</scope>
    <source>
        <strain evidence="5">C.B.Clarke</strain>
        <tissue evidence="5">Leaf</tissue>
    </source>
</reference>
<dbReference type="InterPro" id="IPR019734">
    <property type="entry name" value="TPR_rpt"/>
</dbReference>
<proteinExistence type="predicted"/>
<dbReference type="EMBL" id="SWLB01000016">
    <property type="protein sequence ID" value="KAF3328144.1"/>
    <property type="molecule type" value="Genomic_DNA"/>
</dbReference>
<dbReference type="SMART" id="SM00028">
    <property type="entry name" value="TPR"/>
    <property type="match status" value="7"/>
</dbReference>
<dbReference type="GO" id="GO:0016757">
    <property type="term" value="F:glycosyltransferase activity"/>
    <property type="evidence" value="ECO:0007669"/>
    <property type="project" value="UniProtKB-KW"/>
</dbReference>
<organism evidence="5 6">
    <name type="scientific">Carex littledalei</name>
    <dbReference type="NCBI Taxonomy" id="544730"/>
    <lineage>
        <taxon>Eukaryota</taxon>
        <taxon>Viridiplantae</taxon>
        <taxon>Streptophyta</taxon>
        <taxon>Embryophyta</taxon>
        <taxon>Tracheophyta</taxon>
        <taxon>Spermatophyta</taxon>
        <taxon>Magnoliopsida</taxon>
        <taxon>Liliopsida</taxon>
        <taxon>Poales</taxon>
        <taxon>Cyperaceae</taxon>
        <taxon>Cyperoideae</taxon>
        <taxon>Cariceae</taxon>
        <taxon>Carex</taxon>
        <taxon>Carex subgen. Euthyceras</taxon>
    </lineage>
</organism>
<keyword evidence="5" id="KW-0808">Transferase</keyword>
<accession>A0A833R1H9</accession>
<feature type="repeat" description="TPR" evidence="3">
    <location>
        <begin position="573"/>
        <end position="606"/>
    </location>
</feature>
<feature type="region of interest" description="Disordered" evidence="4">
    <location>
        <begin position="1"/>
        <end position="86"/>
    </location>
</feature>
<dbReference type="InterPro" id="IPR013105">
    <property type="entry name" value="TPR_2"/>
</dbReference>
<protein>
    <submittedName>
        <fullName evidence="5">UDP-N-acetylglucosamine--peptide N-acetylglucosaminyltransferase subunit</fullName>
    </submittedName>
</protein>
<feature type="repeat" description="TPR" evidence="3">
    <location>
        <begin position="251"/>
        <end position="284"/>
    </location>
</feature>
<dbReference type="Pfam" id="PF07719">
    <property type="entry name" value="TPR_2"/>
    <property type="match status" value="1"/>
</dbReference>
<comment type="caution">
    <text evidence="5">The sequence shown here is derived from an EMBL/GenBank/DDBJ whole genome shotgun (WGS) entry which is preliminary data.</text>
</comment>
<feature type="repeat" description="TPR" evidence="3">
    <location>
        <begin position="127"/>
        <end position="160"/>
    </location>
</feature>
<keyword evidence="1" id="KW-0677">Repeat</keyword>
<evidence type="ECO:0000256" key="1">
    <source>
        <dbReference type="ARBA" id="ARBA00022737"/>
    </source>
</evidence>
<dbReference type="PROSITE" id="PS50293">
    <property type="entry name" value="TPR_REGION"/>
    <property type="match status" value="1"/>
</dbReference>
<evidence type="ECO:0000313" key="6">
    <source>
        <dbReference type="Proteomes" id="UP000623129"/>
    </source>
</evidence>
<keyword evidence="6" id="KW-1185">Reference proteome</keyword>
<dbReference type="Proteomes" id="UP000623129">
    <property type="component" value="Unassembled WGS sequence"/>
</dbReference>
<dbReference type="PROSITE" id="PS50005">
    <property type="entry name" value="TPR"/>
    <property type="match status" value="6"/>
</dbReference>
<evidence type="ECO:0000313" key="5">
    <source>
        <dbReference type="EMBL" id="KAF3328144.1"/>
    </source>
</evidence>
<dbReference type="Pfam" id="PF13181">
    <property type="entry name" value="TPR_8"/>
    <property type="match status" value="1"/>
</dbReference>
<feature type="repeat" description="TPR" evidence="3">
    <location>
        <begin position="340"/>
        <end position="373"/>
    </location>
</feature>
<evidence type="ECO:0000256" key="2">
    <source>
        <dbReference type="ARBA" id="ARBA00022803"/>
    </source>
</evidence>
<feature type="repeat" description="TPR" evidence="3">
    <location>
        <begin position="503"/>
        <end position="536"/>
    </location>
</feature>
<keyword evidence="5" id="KW-0328">Glycosyltransferase</keyword>
<dbReference type="Gene3D" id="1.25.40.10">
    <property type="entry name" value="Tetratricopeptide repeat domain"/>
    <property type="match status" value="3"/>
</dbReference>
<dbReference type="InterPro" id="IPR011990">
    <property type="entry name" value="TPR-like_helical_dom_sf"/>
</dbReference>
<dbReference type="Pfam" id="PF14559">
    <property type="entry name" value="TPR_19"/>
    <property type="match status" value="1"/>
</dbReference>
<keyword evidence="2 3" id="KW-0802">TPR repeat</keyword>
<sequence length="628" mass="68546">MPEMQLPGGSELLSSGGVPSPATTGQPRPSSPRRKPVIIADLNLNDDPPESDGEDGNLPPTPVDPSTRSNVEESASVKSTMSVKDPDLVENEDIDQQCQGASMSREEKVCNLKAGLVHVARKAPKNAHAHYILGLMYQRLGQPQKAILAYEKSAEILLQDEDDVRRPDLLAIVRIHHSQCILQATTGDSLDKELEARELGEILAKLDSSMQADVKQASVWNSLGAILLKTGQLKSAISVFSSILAFSPDHLDSMANLGIAFLQSGKFDLALRCFQDLVLRDQSHPAALLNYATCLLYKHGSVTAGPGAFAGEGHHSNQVEGINVAKECLLAAVKAEPKAAQLWVNLANAYYLAGEHTNAKSCLEQAAQLEPSQMAVRYAIATHRIREAERAQESTDQLIWAANEMATLIKEGDPALIDVPTAWSGFAMAHKVQHEIGSTYESKQMDLDDVEERALCTLKQTIQEDSDDAVHWHQLGLHNLRTMQFKPSVKFFKSALVHSLGCSYTWSNLGVAFHLSHDPSSAETVYKRALSLSKNNQAHAILSNLGNLYREQRKLEFAKRILMKSLELFPGYALAHNNLGLVCVAQGQWEEAIGCFKKALECDPLLDCSQSNLAKAVVSSTNHKTTGN</sequence>
<feature type="compositionally biased region" description="Low complexity" evidence="4">
    <location>
        <begin position="1"/>
        <end position="21"/>
    </location>
</feature>
<name>A0A833R1H9_9POAL</name>
<dbReference type="OrthoDB" id="9991317at2759"/>
<dbReference type="AlphaFoldDB" id="A0A833R1H9"/>